<name>A0A7J5YTI0_DISMA</name>
<feature type="non-terminal residue" evidence="1">
    <location>
        <position position="1"/>
    </location>
</feature>
<gene>
    <name evidence="1" type="ORF">F7725_005364</name>
</gene>
<dbReference type="AlphaFoldDB" id="A0A7J5YTI0"/>
<organism evidence="1 2">
    <name type="scientific">Dissostichus mawsoni</name>
    <name type="common">Antarctic cod</name>
    <dbReference type="NCBI Taxonomy" id="36200"/>
    <lineage>
        <taxon>Eukaryota</taxon>
        <taxon>Metazoa</taxon>
        <taxon>Chordata</taxon>
        <taxon>Craniata</taxon>
        <taxon>Vertebrata</taxon>
        <taxon>Euteleostomi</taxon>
        <taxon>Actinopterygii</taxon>
        <taxon>Neopterygii</taxon>
        <taxon>Teleostei</taxon>
        <taxon>Neoteleostei</taxon>
        <taxon>Acanthomorphata</taxon>
        <taxon>Eupercaria</taxon>
        <taxon>Perciformes</taxon>
        <taxon>Notothenioidei</taxon>
        <taxon>Nototheniidae</taxon>
        <taxon>Dissostichus</taxon>
    </lineage>
</organism>
<protein>
    <submittedName>
        <fullName evidence="1">Uncharacterized protein</fullName>
    </submittedName>
</protein>
<comment type="caution">
    <text evidence="1">The sequence shown here is derived from an EMBL/GenBank/DDBJ whole genome shotgun (WGS) entry which is preliminary data.</text>
</comment>
<evidence type="ECO:0000313" key="1">
    <source>
        <dbReference type="EMBL" id="KAF3852009.1"/>
    </source>
</evidence>
<dbReference type="Proteomes" id="UP000518266">
    <property type="component" value="Unassembled WGS sequence"/>
</dbReference>
<reference evidence="1 2" key="1">
    <citation type="submission" date="2020-03" db="EMBL/GenBank/DDBJ databases">
        <title>Dissostichus mawsoni Genome sequencing and assembly.</title>
        <authorList>
            <person name="Park H."/>
        </authorList>
    </citation>
    <scope>NUCLEOTIDE SEQUENCE [LARGE SCALE GENOMIC DNA]</scope>
    <source>
        <strain evidence="1">DM0001</strain>
        <tissue evidence="1">Muscle</tissue>
    </source>
</reference>
<proteinExistence type="predicted"/>
<dbReference type="EMBL" id="JAAKFY010000009">
    <property type="protein sequence ID" value="KAF3852009.1"/>
    <property type="molecule type" value="Genomic_DNA"/>
</dbReference>
<accession>A0A7J5YTI0</accession>
<sequence>MYLEIQGKVLYSQVQLCWWLTTKAGIHCDRVTLALKYTKSSPRCTVSEKKRGARSMQKAKIDSKLEKAVTITELLFNKILEKVEGADFKVTSEDLNHLDKA</sequence>
<evidence type="ECO:0000313" key="2">
    <source>
        <dbReference type="Proteomes" id="UP000518266"/>
    </source>
</evidence>
<keyword evidence="2" id="KW-1185">Reference proteome</keyword>